<accession>A0A090M9C1</accession>
<gene>
    <name evidence="1" type="ORF">BN851_0098210</name>
</gene>
<dbReference type="AlphaFoldDB" id="A0A090M9C1"/>
<protein>
    <submittedName>
        <fullName evidence="1">WGS project CBMG000000000 data, contig CS5907-c001999</fullName>
    </submittedName>
</protein>
<dbReference type="EMBL" id="CBMG010001993">
    <property type="protein sequence ID" value="CEG03728.1"/>
    <property type="molecule type" value="Genomic_DNA"/>
</dbReference>
<proteinExistence type="predicted"/>
<reference evidence="1" key="1">
    <citation type="submission" date="2013-05" db="EMBL/GenBank/DDBJ databases">
        <title>Draft genome sequences of six wheat associated Fusarium spp. isolates.</title>
        <authorList>
            <person name="Moolhuijzen P.M."/>
            <person name="Manners J.M."/>
            <person name="Wilcox S."/>
            <person name="Bellgard M.I."/>
            <person name="Gardiner D.M."/>
        </authorList>
    </citation>
    <scope>NUCLEOTIDE SEQUENCE</scope>
    <source>
        <strain evidence="1">CS5907</strain>
    </source>
</reference>
<sequence>MAAAAESHRVDNATIKRLVRNTREHAYHGTVRRYISTFIDIKGSKERIKRIEAQLVRDNADEEIARVFAEEDIFISAVEMVAKIGKDGVGDLKERFPDFFQALENKVREI</sequence>
<organism evidence="1">
    <name type="scientific">Fusarium acuminatum CS5907</name>
    <dbReference type="NCBI Taxonomy" id="1318461"/>
    <lineage>
        <taxon>Eukaryota</taxon>
        <taxon>Fungi</taxon>
        <taxon>Dikarya</taxon>
        <taxon>Ascomycota</taxon>
        <taxon>Pezizomycotina</taxon>
        <taxon>Sordariomycetes</taxon>
        <taxon>Hypocreomycetidae</taxon>
        <taxon>Hypocreales</taxon>
        <taxon>Nectriaceae</taxon>
        <taxon>Fusarium</taxon>
        <taxon>Fusarium tricinctum species complex</taxon>
    </lineage>
</organism>
<comment type="caution">
    <text evidence="1">The sequence shown here is derived from an EMBL/GenBank/DDBJ whole genome shotgun (WGS) entry which is preliminary data.</text>
</comment>
<name>A0A090M9C1_9HYPO</name>
<evidence type="ECO:0000313" key="1">
    <source>
        <dbReference type="EMBL" id="CEG03728.1"/>
    </source>
</evidence>